<dbReference type="FunFam" id="3.20.20.70:FF:000024">
    <property type="entry name" value="Indole-3-glycerol phosphate synthase"/>
    <property type="match status" value="1"/>
</dbReference>
<dbReference type="PANTHER" id="PTHR22854">
    <property type="entry name" value="TRYPTOPHAN BIOSYNTHESIS PROTEIN"/>
    <property type="match status" value="1"/>
</dbReference>
<dbReference type="Proteomes" id="UP000184404">
    <property type="component" value="Unassembled WGS sequence"/>
</dbReference>
<evidence type="ECO:0000256" key="3">
    <source>
        <dbReference type="ARBA" id="ARBA00008737"/>
    </source>
</evidence>
<dbReference type="STRING" id="1123243.SAMN02745190_01063"/>
<evidence type="ECO:0000256" key="6">
    <source>
        <dbReference type="ARBA" id="ARBA00022793"/>
    </source>
</evidence>
<dbReference type="GO" id="GO:0000162">
    <property type="term" value="P:L-tryptophan biosynthetic process"/>
    <property type="evidence" value="ECO:0007669"/>
    <property type="project" value="UniProtKB-UniPathway"/>
</dbReference>
<gene>
    <name evidence="11" type="ORF">SAMN02745190_01063</name>
</gene>
<evidence type="ECO:0000256" key="7">
    <source>
        <dbReference type="ARBA" id="ARBA00022822"/>
    </source>
</evidence>
<feature type="domain" description="Indole-3-glycerol phosphate synthase" evidence="10">
    <location>
        <begin position="5"/>
        <end position="255"/>
    </location>
</feature>
<keyword evidence="9" id="KW-0456">Lyase</keyword>
<dbReference type="EC" id="4.1.1.48" evidence="4"/>
<dbReference type="Gene3D" id="3.20.20.70">
    <property type="entry name" value="Aldolase class I"/>
    <property type="match status" value="1"/>
</dbReference>
<comment type="pathway">
    <text evidence="2">Amino-acid biosynthesis; L-tryptophan biosynthesis; L-tryptophan from chorismate: step 4/5.</text>
</comment>
<dbReference type="CDD" id="cd00331">
    <property type="entry name" value="IGPS"/>
    <property type="match status" value="1"/>
</dbReference>
<reference evidence="11 12" key="1">
    <citation type="submission" date="2016-11" db="EMBL/GenBank/DDBJ databases">
        <authorList>
            <person name="Jaros S."/>
            <person name="Januszkiewicz K."/>
            <person name="Wedrychowicz H."/>
        </authorList>
    </citation>
    <scope>NUCLEOTIDE SEQUENCE [LARGE SCALE GENOMIC DNA]</scope>
    <source>
        <strain evidence="11 12">DSM 10502</strain>
    </source>
</reference>
<dbReference type="OrthoDB" id="9804217at2"/>
<proteinExistence type="inferred from homology"/>
<evidence type="ECO:0000313" key="12">
    <source>
        <dbReference type="Proteomes" id="UP000184404"/>
    </source>
</evidence>
<dbReference type="NCBIfam" id="NF001377">
    <property type="entry name" value="PRK00278.2-4"/>
    <property type="match status" value="1"/>
</dbReference>
<dbReference type="InterPro" id="IPR013798">
    <property type="entry name" value="Indole-3-glycerol_P_synth_dom"/>
</dbReference>
<organism evidence="11 12">
    <name type="scientific">Schwartzia succinivorans DSM 10502</name>
    <dbReference type="NCBI Taxonomy" id="1123243"/>
    <lineage>
        <taxon>Bacteria</taxon>
        <taxon>Bacillati</taxon>
        <taxon>Bacillota</taxon>
        <taxon>Negativicutes</taxon>
        <taxon>Selenomonadales</taxon>
        <taxon>Selenomonadaceae</taxon>
        <taxon>Schwartzia</taxon>
    </lineage>
</organism>
<evidence type="ECO:0000313" key="11">
    <source>
        <dbReference type="EMBL" id="SHE75135.1"/>
    </source>
</evidence>
<evidence type="ECO:0000256" key="1">
    <source>
        <dbReference type="ARBA" id="ARBA00001633"/>
    </source>
</evidence>
<dbReference type="PANTHER" id="PTHR22854:SF2">
    <property type="entry name" value="INDOLE-3-GLYCEROL-PHOSPHATE SYNTHASE"/>
    <property type="match status" value="1"/>
</dbReference>
<dbReference type="Pfam" id="PF00218">
    <property type="entry name" value="IGPS"/>
    <property type="match status" value="1"/>
</dbReference>
<evidence type="ECO:0000259" key="10">
    <source>
        <dbReference type="Pfam" id="PF00218"/>
    </source>
</evidence>
<comment type="catalytic activity">
    <reaction evidence="1">
        <text>1-(2-carboxyphenylamino)-1-deoxy-D-ribulose 5-phosphate + H(+) = (1S,2R)-1-C-(indol-3-yl)glycerol 3-phosphate + CO2 + H2O</text>
        <dbReference type="Rhea" id="RHEA:23476"/>
        <dbReference type="ChEBI" id="CHEBI:15377"/>
        <dbReference type="ChEBI" id="CHEBI:15378"/>
        <dbReference type="ChEBI" id="CHEBI:16526"/>
        <dbReference type="ChEBI" id="CHEBI:58613"/>
        <dbReference type="ChEBI" id="CHEBI:58866"/>
        <dbReference type="EC" id="4.1.1.48"/>
    </reaction>
</comment>
<protein>
    <recommendedName>
        <fullName evidence="4">indole-3-glycerol-phosphate synthase</fullName>
        <ecNumber evidence="4">4.1.1.48</ecNumber>
    </recommendedName>
</protein>
<dbReference type="EMBL" id="FQUG01000004">
    <property type="protein sequence ID" value="SHE75135.1"/>
    <property type="molecule type" value="Genomic_DNA"/>
</dbReference>
<dbReference type="RefSeq" id="WP_072935157.1">
    <property type="nucleotide sequence ID" value="NZ_FQUG01000004.1"/>
</dbReference>
<comment type="similarity">
    <text evidence="3">Belongs to the TrpC family.</text>
</comment>
<dbReference type="AlphaFoldDB" id="A0A1M4W1U7"/>
<evidence type="ECO:0000256" key="8">
    <source>
        <dbReference type="ARBA" id="ARBA00023141"/>
    </source>
</evidence>
<dbReference type="InterPro" id="IPR013785">
    <property type="entry name" value="Aldolase_TIM"/>
</dbReference>
<dbReference type="UniPathway" id="UPA00035">
    <property type="reaction ID" value="UER00043"/>
</dbReference>
<keyword evidence="5" id="KW-0028">Amino-acid biosynthesis</keyword>
<evidence type="ECO:0000256" key="9">
    <source>
        <dbReference type="ARBA" id="ARBA00023239"/>
    </source>
</evidence>
<keyword evidence="6" id="KW-0210">Decarboxylase</keyword>
<dbReference type="InterPro" id="IPR045186">
    <property type="entry name" value="Indole-3-glycerol_P_synth"/>
</dbReference>
<keyword evidence="7" id="KW-0822">Tryptophan biosynthesis</keyword>
<evidence type="ECO:0000256" key="5">
    <source>
        <dbReference type="ARBA" id="ARBA00022605"/>
    </source>
</evidence>
<sequence>MRNYLAEIVEDKKIKVEAQKKNVPLAEIKKKINHGKFMASHNMHRSNWNLIAECKLQSPAKGRLCQTHSVLELAKIYEENGASMLSVHTDEHFLGKNEDLTAVREKTSLPIMRKDFIIDEYQLYEARMLGADAVLLIARILPRQQLLEFLYTAWGLGMDALIEIHDEDDLEKALSTPAEFLGINNRNLTTFTTDIDNSLKLAKKLGHVDNRTLISESGIFTSEDAVVLQDAGFQGILVGEGLVRADDISAKTRELSLVSAVNGKSA</sequence>
<dbReference type="InterPro" id="IPR011060">
    <property type="entry name" value="RibuloseP-bd_barrel"/>
</dbReference>
<dbReference type="GO" id="GO:0004640">
    <property type="term" value="F:phosphoribosylanthranilate isomerase activity"/>
    <property type="evidence" value="ECO:0007669"/>
    <property type="project" value="TreeGrafter"/>
</dbReference>
<evidence type="ECO:0000256" key="2">
    <source>
        <dbReference type="ARBA" id="ARBA00004696"/>
    </source>
</evidence>
<keyword evidence="12" id="KW-1185">Reference proteome</keyword>
<dbReference type="SUPFAM" id="SSF51366">
    <property type="entry name" value="Ribulose-phoshate binding barrel"/>
    <property type="match status" value="1"/>
</dbReference>
<accession>A0A1M4W1U7</accession>
<keyword evidence="8" id="KW-0057">Aromatic amino acid biosynthesis</keyword>
<dbReference type="GO" id="GO:0004425">
    <property type="term" value="F:indole-3-glycerol-phosphate synthase activity"/>
    <property type="evidence" value="ECO:0007669"/>
    <property type="project" value="UniProtKB-EC"/>
</dbReference>
<name>A0A1M4W1U7_9FIRM</name>
<evidence type="ECO:0000256" key="4">
    <source>
        <dbReference type="ARBA" id="ARBA00012362"/>
    </source>
</evidence>